<feature type="active site" description="Charge relay system" evidence="6">
    <location>
        <position position="149"/>
    </location>
</feature>
<proteinExistence type="inferred from homology"/>
<reference evidence="8 9" key="1">
    <citation type="journal article" date="2016" name="Mol. Biol. Evol.">
        <title>Comparative Genomics of Early-Diverging Mushroom-Forming Fungi Provides Insights into the Origins of Lignocellulose Decay Capabilities.</title>
        <authorList>
            <person name="Nagy L.G."/>
            <person name="Riley R."/>
            <person name="Tritt A."/>
            <person name="Adam C."/>
            <person name="Daum C."/>
            <person name="Floudas D."/>
            <person name="Sun H."/>
            <person name="Yadav J.S."/>
            <person name="Pangilinan J."/>
            <person name="Larsson K.H."/>
            <person name="Matsuura K."/>
            <person name="Barry K."/>
            <person name="Labutti K."/>
            <person name="Kuo R."/>
            <person name="Ohm R.A."/>
            <person name="Bhattacharya S.S."/>
            <person name="Shirouzu T."/>
            <person name="Yoshinaga Y."/>
            <person name="Martin F.M."/>
            <person name="Grigoriev I.V."/>
            <person name="Hibbett D.S."/>
        </authorList>
    </citation>
    <scope>NUCLEOTIDE SEQUENCE [LARGE SCALE GENOMIC DNA]</scope>
    <source>
        <strain evidence="8 9">HHB12733</strain>
    </source>
</reference>
<accession>A0A165EEH3</accession>
<comment type="catalytic activity">
    <reaction evidence="7">
        <text>S-formylglutathione + H2O = formate + glutathione + H(+)</text>
        <dbReference type="Rhea" id="RHEA:14961"/>
        <dbReference type="ChEBI" id="CHEBI:15377"/>
        <dbReference type="ChEBI" id="CHEBI:15378"/>
        <dbReference type="ChEBI" id="CHEBI:15740"/>
        <dbReference type="ChEBI" id="CHEBI:57688"/>
        <dbReference type="ChEBI" id="CHEBI:57925"/>
        <dbReference type="EC" id="3.1.2.12"/>
    </reaction>
</comment>
<dbReference type="PANTHER" id="PTHR10061:SF0">
    <property type="entry name" value="S-FORMYLGLUTATHIONE HYDROLASE"/>
    <property type="match status" value="1"/>
</dbReference>
<evidence type="ECO:0000256" key="1">
    <source>
        <dbReference type="ARBA" id="ARBA00005622"/>
    </source>
</evidence>
<dbReference type="GO" id="GO:0018738">
    <property type="term" value="F:S-formylglutathione hydrolase activity"/>
    <property type="evidence" value="ECO:0007669"/>
    <property type="project" value="UniProtKB-EC"/>
</dbReference>
<dbReference type="PANTHER" id="PTHR10061">
    <property type="entry name" value="S-FORMYLGLUTATHIONE HYDROLASE"/>
    <property type="match status" value="1"/>
</dbReference>
<dbReference type="GO" id="GO:0005829">
    <property type="term" value="C:cytosol"/>
    <property type="evidence" value="ECO:0007669"/>
    <property type="project" value="TreeGrafter"/>
</dbReference>
<name>A0A165EEH3_9BASI</name>
<evidence type="ECO:0000313" key="9">
    <source>
        <dbReference type="Proteomes" id="UP000076842"/>
    </source>
</evidence>
<dbReference type="GO" id="GO:0046294">
    <property type="term" value="P:formaldehyde catabolic process"/>
    <property type="evidence" value="ECO:0007669"/>
    <property type="project" value="InterPro"/>
</dbReference>
<organism evidence="8 9">
    <name type="scientific">Calocera cornea HHB12733</name>
    <dbReference type="NCBI Taxonomy" id="1353952"/>
    <lineage>
        <taxon>Eukaryota</taxon>
        <taxon>Fungi</taxon>
        <taxon>Dikarya</taxon>
        <taxon>Basidiomycota</taxon>
        <taxon>Agaricomycotina</taxon>
        <taxon>Dacrymycetes</taxon>
        <taxon>Dacrymycetales</taxon>
        <taxon>Dacrymycetaceae</taxon>
        <taxon>Calocera</taxon>
    </lineage>
</organism>
<keyword evidence="5 7" id="KW-0378">Hydrolase</keyword>
<comment type="subcellular location">
    <subcellularLocation>
        <location evidence="7">Cytoplasm</location>
    </subcellularLocation>
</comment>
<dbReference type="InterPro" id="IPR029058">
    <property type="entry name" value="AB_hydrolase_fold"/>
</dbReference>
<gene>
    <name evidence="8" type="ORF">CALCODRAFT_524769</name>
</gene>
<evidence type="ECO:0000256" key="4">
    <source>
        <dbReference type="ARBA" id="ARBA00022487"/>
    </source>
</evidence>
<sequence>MSVSTVKSNKCFGGQLTKFSAKATSYNGLETKFNVFIPEGKGPFPVLYYLAGLTCDEDNGATKAGFQGPAAAHGIAVVYPDTSPRGAGIEGETAAWDFGVGAGFYIDATSPKYSAYYKGYTYLTQELPGLLRKTGLPLDLTRQSLMGHSMGGHGALMLYLKNTSTYYASCSAFSPIANPTRSPWGTKAFAGYLQGGVEEGKAWDSTELLKQAKGRELRIRMDWGGADDFFKAGQLLPENFLAVAKEIGAEDQVVATEREGYDHSYYFILTFAAEHVAFHAKYLNALAPGKPE</sequence>
<dbReference type="SUPFAM" id="SSF53474">
    <property type="entry name" value="alpha/beta-Hydrolases"/>
    <property type="match status" value="1"/>
</dbReference>
<feature type="active site" description="Charge relay system" evidence="6">
    <location>
        <position position="263"/>
    </location>
</feature>
<dbReference type="InParanoid" id="A0A165EEH3"/>
<evidence type="ECO:0000256" key="7">
    <source>
        <dbReference type="RuleBase" id="RU363068"/>
    </source>
</evidence>
<dbReference type="InterPro" id="IPR014186">
    <property type="entry name" value="S-formylglutathione_hydrol"/>
</dbReference>
<feature type="active site" description="Charge relay system" evidence="6">
    <location>
        <position position="227"/>
    </location>
</feature>
<dbReference type="Gene3D" id="3.40.50.1820">
    <property type="entry name" value="alpha/beta hydrolase"/>
    <property type="match status" value="1"/>
</dbReference>
<keyword evidence="9" id="KW-1185">Reference proteome</keyword>
<keyword evidence="7" id="KW-0963">Cytoplasm</keyword>
<dbReference type="GO" id="GO:0052689">
    <property type="term" value="F:carboxylic ester hydrolase activity"/>
    <property type="evidence" value="ECO:0007669"/>
    <property type="project" value="UniProtKB-KW"/>
</dbReference>
<dbReference type="OrthoDB" id="420518at2759"/>
<evidence type="ECO:0000313" key="8">
    <source>
        <dbReference type="EMBL" id="KZT54696.1"/>
    </source>
</evidence>
<dbReference type="EMBL" id="KV424009">
    <property type="protein sequence ID" value="KZT54696.1"/>
    <property type="molecule type" value="Genomic_DNA"/>
</dbReference>
<comment type="function">
    <text evidence="7">Serine hydrolase involved in the detoxification of formaldehyde.</text>
</comment>
<dbReference type="InterPro" id="IPR000801">
    <property type="entry name" value="Esterase-like"/>
</dbReference>
<comment type="similarity">
    <text evidence="1 7">Belongs to the esterase D family.</text>
</comment>
<evidence type="ECO:0000256" key="6">
    <source>
        <dbReference type="PIRSR" id="PIRSR614186-1"/>
    </source>
</evidence>
<keyword evidence="4 7" id="KW-0719">Serine esterase</keyword>
<dbReference type="STRING" id="1353952.A0A165EEH3"/>
<evidence type="ECO:0000256" key="5">
    <source>
        <dbReference type="ARBA" id="ARBA00022801"/>
    </source>
</evidence>
<dbReference type="Proteomes" id="UP000076842">
    <property type="component" value="Unassembled WGS sequence"/>
</dbReference>
<dbReference type="EC" id="3.1.2.12" evidence="2 7"/>
<evidence type="ECO:0000256" key="3">
    <source>
        <dbReference type="ARBA" id="ARBA00016774"/>
    </source>
</evidence>
<dbReference type="AlphaFoldDB" id="A0A165EEH3"/>
<dbReference type="Pfam" id="PF00756">
    <property type="entry name" value="Esterase"/>
    <property type="match status" value="1"/>
</dbReference>
<evidence type="ECO:0000256" key="2">
    <source>
        <dbReference type="ARBA" id="ARBA00012479"/>
    </source>
</evidence>
<protein>
    <recommendedName>
        <fullName evidence="3 7">S-formylglutathione hydrolase</fullName>
        <ecNumber evidence="2 7">3.1.2.12</ecNumber>
    </recommendedName>
</protein>
<dbReference type="NCBIfam" id="TIGR02821">
    <property type="entry name" value="fghA_ester_D"/>
    <property type="match status" value="1"/>
</dbReference>